<protein>
    <submittedName>
        <fullName evidence="1">Uncharacterized protein</fullName>
    </submittedName>
</protein>
<dbReference type="AlphaFoldDB" id="A0A9P6MD62"/>
<reference evidence="1" key="1">
    <citation type="journal article" date="2020" name="Fungal Divers.">
        <title>Resolving the Mortierellaceae phylogeny through synthesis of multi-gene phylogenetics and phylogenomics.</title>
        <authorList>
            <person name="Vandepol N."/>
            <person name="Liber J."/>
            <person name="Desiro A."/>
            <person name="Na H."/>
            <person name="Kennedy M."/>
            <person name="Barry K."/>
            <person name="Grigoriev I.V."/>
            <person name="Miller A.N."/>
            <person name="O'Donnell K."/>
            <person name="Stajich J.E."/>
            <person name="Bonito G."/>
        </authorList>
    </citation>
    <scope>NUCLEOTIDE SEQUENCE</scope>
    <source>
        <strain evidence="1">NRRL 2769</strain>
    </source>
</reference>
<comment type="caution">
    <text evidence="1">The sequence shown here is derived from an EMBL/GenBank/DDBJ whole genome shotgun (WGS) entry which is preliminary data.</text>
</comment>
<dbReference type="Proteomes" id="UP000703661">
    <property type="component" value="Unassembled WGS sequence"/>
</dbReference>
<evidence type="ECO:0000313" key="1">
    <source>
        <dbReference type="EMBL" id="KAF9993049.1"/>
    </source>
</evidence>
<proteinExistence type="predicted"/>
<sequence>MCMSSNYIACTIKLEEAIGWEISRRPTLEAAIALGNDSGSLPKDEVDIGMGDDGDYMPDPEHIATVERELEYKGETTKAALAMYLMELGVAKVEAVFEIAFKVSPYLD</sequence>
<feature type="non-terminal residue" evidence="1">
    <location>
        <position position="108"/>
    </location>
</feature>
<organism evidence="1 2">
    <name type="scientific">Entomortierella chlamydospora</name>
    <dbReference type="NCBI Taxonomy" id="101097"/>
    <lineage>
        <taxon>Eukaryota</taxon>
        <taxon>Fungi</taxon>
        <taxon>Fungi incertae sedis</taxon>
        <taxon>Mucoromycota</taxon>
        <taxon>Mortierellomycotina</taxon>
        <taxon>Mortierellomycetes</taxon>
        <taxon>Mortierellales</taxon>
        <taxon>Mortierellaceae</taxon>
        <taxon>Entomortierella</taxon>
    </lineage>
</organism>
<dbReference type="EMBL" id="JAAAID010004453">
    <property type="protein sequence ID" value="KAF9993049.1"/>
    <property type="molecule type" value="Genomic_DNA"/>
</dbReference>
<gene>
    <name evidence="1" type="ORF">BGZ80_008298</name>
</gene>
<name>A0A9P6MD62_9FUNG</name>
<keyword evidence="2" id="KW-1185">Reference proteome</keyword>
<accession>A0A9P6MD62</accession>
<evidence type="ECO:0000313" key="2">
    <source>
        <dbReference type="Proteomes" id="UP000703661"/>
    </source>
</evidence>